<evidence type="ECO:0000259" key="1">
    <source>
        <dbReference type="Pfam" id="PF01850"/>
    </source>
</evidence>
<gene>
    <name evidence="2" type="ORF">CQW49_06075</name>
</gene>
<keyword evidence="3" id="KW-1185">Reference proteome</keyword>
<reference evidence="3" key="1">
    <citation type="submission" date="2017-10" db="EMBL/GenBank/DDBJ databases">
        <title>Completed PacBio SMRT sequence of Methylosinus trichosporium OB3b reveals presence of a third large plasmid.</title>
        <authorList>
            <person name="Charles T.C."/>
            <person name="Lynch M.D.J."/>
            <person name="Heil J.R."/>
            <person name="Cheng J."/>
        </authorList>
    </citation>
    <scope>NUCLEOTIDE SEQUENCE [LARGE SCALE GENOMIC DNA]</scope>
    <source>
        <strain evidence="3">OB3b</strain>
    </source>
</reference>
<dbReference type="STRING" id="595536.GCA_000178815_03943"/>
<dbReference type="EMBL" id="CP023737">
    <property type="protein sequence ID" value="ATQ67506.1"/>
    <property type="molecule type" value="Genomic_DNA"/>
</dbReference>
<evidence type="ECO:0000313" key="2">
    <source>
        <dbReference type="EMBL" id="ATQ67506.1"/>
    </source>
</evidence>
<dbReference type="Proteomes" id="UP000230709">
    <property type="component" value="Chromosome"/>
</dbReference>
<feature type="domain" description="PIN" evidence="1">
    <location>
        <begin position="30"/>
        <end position="91"/>
    </location>
</feature>
<name>A0A2D2CXR8_METT3</name>
<dbReference type="InterPro" id="IPR029060">
    <property type="entry name" value="PIN-like_dom_sf"/>
</dbReference>
<dbReference type="RefSeq" id="WP_003613412.1">
    <property type="nucleotide sequence ID" value="NZ_ADVE02000001.1"/>
</dbReference>
<organism evidence="2 3">
    <name type="scientific">Methylosinus trichosporium (strain ATCC 35070 / NCIMB 11131 / UNIQEM 75 / OB3b)</name>
    <dbReference type="NCBI Taxonomy" id="595536"/>
    <lineage>
        <taxon>Bacteria</taxon>
        <taxon>Pseudomonadati</taxon>
        <taxon>Pseudomonadota</taxon>
        <taxon>Alphaproteobacteria</taxon>
        <taxon>Hyphomicrobiales</taxon>
        <taxon>Methylocystaceae</taxon>
        <taxon>Methylosinus</taxon>
    </lineage>
</organism>
<dbReference type="AlphaFoldDB" id="A0A2D2CXR8"/>
<dbReference type="SUPFAM" id="SSF88723">
    <property type="entry name" value="PIN domain-like"/>
    <property type="match status" value="1"/>
</dbReference>
<accession>A0A2D2CXR8</accession>
<dbReference type="Pfam" id="PF01850">
    <property type="entry name" value="PIN"/>
    <property type="match status" value="1"/>
</dbReference>
<evidence type="ECO:0000313" key="3">
    <source>
        <dbReference type="Proteomes" id="UP000230709"/>
    </source>
</evidence>
<dbReference type="Gene3D" id="3.40.50.1010">
    <property type="entry name" value="5'-nuclease"/>
    <property type="match status" value="1"/>
</dbReference>
<sequence>MDERADPRRDLAPPRRADALPLAEKQPKYLDLLIHSNIVQLVPVDRDILVRTAELREVTRHRLADAIHVASAARSECAYFVSGDADAKRLPDGMTWIAPDIEGVRMIVDALA</sequence>
<protein>
    <submittedName>
        <fullName evidence="2">PIN domain-containing protein</fullName>
    </submittedName>
</protein>
<dbReference type="KEGG" id="mtw:CQW49_06075"/>
<proteinExistence type="predicted"/>
<dbReference type="InterPro" id="IPR002716">
    <property type="entry name" value="PIN_dom"/>
</dbReference>